<dbReference type="Proteomes" id="UP000035721">
    <property type="component" value="Unassembled WGS sequence"/>
</dbReference>
<evidence type="ECO:0000256" key="5">
    <source>
        <dbReference type="ARBA" id="ARBA00023136"/>
    </source>
</evidence>
<evidence type="ECO:0000256" key="3">
    <source>
        <dbReference type="ARBA" id="ARBA00022692"/>
    </source>
</evidence>
<feature type="transmembrane region" description="Helical" evidence="8">
    <location>
        <begin position="296"/>
        <end position="319"/>
    </location>
</feature>
<feature type="transmembrane region" description="Helical" evidence="8">
    <location>
        <begin position="889"/>
        <end position="910"/>
    </location>
</feature>
<dbReference type="EMBL" id="CAJB01000148">
    <property type="protein sequence ID" value="CCH77869.1"/>
    <property type="molecule type" value="Genomic_DNA"/>
</dbReference>
<dbReference type="OrthoDB" id="3275641at2"/>
<dbReference type="STRING" id="1194083.BN12_2310004"/>
<keyword evidence="4 8" id="KW-1133">Transmembrane helix</keyword>
<feature type="transmembrane region" description="Helical" evidence="8">
    <location>
        <begin position="985"/>
        <end position="1011"/>
    </location>
</feature>
<name>A0A077M103_9MICO</name>
<dbReference type="GO" id="GO:0022857">
    <property type="term" value="F:transmembrane transporter activity"/>
    <property type="evidence" value="ECO:0007669"/>
    <property type="project" value="TreeGrafter"/>
</dbReference>
<keyword evidence="2" id="KW-1003">Cell membrane</keyword>
<feature type="domain" description="ABC3 transporter permease C-terminal" evidence="9">
    <location>
        <begin position="894"/>
        <end position="1007"/>
    </location>
</feature>
<proteinExistence type="inferred from homology"/>
<comment type="subcellular location">
    <subcellularLocation>
        <location evidence="1">Cell membrane</location>
        <topology evidence="1">Multi-pass membrane protein</topology>
    </subcellularLocation>
</comment>
<dbReference type="Pfam" id="PF02687">
    <property type="entry name" value="FtsX"/>
    <property type="match status" value="2"/>
</dbReference>
<dbReference type="InterPro" id="IPR050250">
    <property type="entry name" value="Macrolide_Exporter_MacB"/>
</dbReference>
<feature type="transmembrane region" description="Helical" evidence="8">
    <location>
        <begin position="382"/>
        <end position="407"/>
    </location>
</feature>
<accession>A0A077M103</accession>
<feature type="transmembrane region" description="Helical" evidence="8">
    <location>
        <begin position="428"/>
        <end position="448"/>
    </location>
</feature>
<evidence type="ECO:0000256" key="6">
    <source>
        <dbReference type="ARBA" id="ARBA00038076"/>
    </source>
</evidence>
<evidence type="ECO:0000256" key="2">
    <source>
        <dbReference type="ARBA" id="ARBA00022475"/>
    </source>
</evidence>
<feature type="transmembrane region" description="Helical" evidence="8">
    <location>
        <begin position="343"/>
        <end position="370"/>
    </location>
</feature>
<keyword evidence="11" id="KW-1185">Reference proteome</keyword>
<evidence type="ECO:0000313" key="11">
    <source>
        <dbReference type="Proteomes" id="UP000035721"/>
    </source>
</evidence>
<sequence length="1023" mass="104616">MRVLITPAARYRAVETTVIGTLTALVCACVVLTPVLQRAIVQSVLDTAVAERGPRDTGVVVTSIPPEGASSPVVDPATLATGIPAPSRALLGAGIGSVSVDIALAPRRLSSPKGELTWRDGMCQHVRFATGTCPSREDEVAVSTDEARRRGWAVGSRIGVYEQASGLAATLTVTGTYAQEPDRYWFGTPLSSAAGESSDPVFDTMLTPRATVLVGGRSSAGRVTPWAAPWSELDLPVRTGEIRPEQLVSGADHLEEFLRSPNPGAGVVGAPQVTASSGLTDLASDIVIQQGQTRRAVPLLLAQLVAVLLVVLWLVLVALTEQRRPELALARLRGRSPRNSRRVLLSETVPTVGLGAVGGAVLALLVSYAARHWWLDHSPGFSVAWVDAVCLVGAALSCLALAGLSVLRPSRQPIAALLRSVPARTSGFVLGTVEGMLVAVGLAAYLALLTGQVTGPVALAVPAALAAALGIVGARLAAPVLGAVARRATSQGRPATVVGATEAARRPTARWLVPLVALATASVVFGATATAIGHRNQSIAGLVDNGAPLAAVTNATSGQALREAVTAARGKGVDATAVVQIPGSQATSPTTVAVVPDEFRTIASLVPGDRSADLWSRIAGSGVRPVALSGRSLTGRVEVLSAASAPSGATYEVALRLLSADGSRNDVPVATLPLRQGTTAEVGTYLPCGDGCRVIAIVVTPSGTGQGARARVRLDGLRVDGRPLTLGTSSSWRSSVPDPARAVLTVGPGALVLDVADAGLDTLVVDSAASADDPAALATPRASAGAGTTLDGTGLDGQPQAMQEVGGLEAVPGAPPDSVVTSLDVLLVTNTRLEGNDRALVYLARDEPAQLDGLRRALRAQGIAVTQVDRAAELARSYERSAAAWTLRLARWTAVLALLAALLGMVVLVANSWRSRSRDLAALRMSGLTERAVRGAALRELVPLAAAGVVVGVVAGSVGGLSAVATLPLFTHPPTTAVVDLGPAWGVTILAGLVSLAVVVAGAVVMALWTVRRSVLARLRDPG</sequence>
<evidence type="ECO:0000256" key="1">
    <source>
        <dbReference type="ARBA" id="ARBA00004651"/>
    </source>
</evidence>
<dbReference type="RefSeq" id="WP_048554783.1">
    <property type="nucleotide sequence ID" value="NZ_HF570958.1"/>
</dbReference>
<evidence type="ECO:0000259" key="9">
    <source>
        <dbReference type="Pfam" id="PF02687"/>
    </source>
</evidence>
<protein>
    <recommendedName>
        <fullName evidence="9">ABC3 transporter permease C-terminal domain-containing protein</fullName>
    </recommendedName>
</protein>
<gene>
    <name evidence="10" type="ORF">BN12_2310004</name>
</gene>
<comment type="similarity">
    <text evidence="6">Belongs to the ABC-4 integral membrane protein family.</text>
</comment>
<feature type="region of interest" description="Disordered" evidence="7">
    <location>
        <begin position="774"/>
        <end position="795"/>
    </location>
</feature>
<evidence type="ECO:0000256" key="8">
    <source>
        <dbReference type="SAM" id="Phobius"/>
    </source>
</evidence>
<dbReference type="GO" id="GO:0005886">
    <property type="term" value="C:plasma membrane"/>
    <property type="evidence" value="ECO:0007669"/>
    <property type="project" value="UniProtKB-SubCell"/>
</dbReference>
<keyword evidence="5 8" id="KW-0472">Membrane</keyword>
<feature type="transmembrane region" description="Helical" evidence="8">
    <location>
        <begin position="941"/>
        <end position="965"/>
    </location>
</feature>
<feature type="domain" description="ABC3 transporter permease C-terminal" evidence="9">
    <location>
        <begin position="301"/>
        <end position="408"/>
    </location>
</feature>
<dbReference type="AlphaFoldDB" id="A0A077M103"/>
<dbReference type="PANTHER" id="PTHR30572:SF4">
    <property type="entry name" value="ABC TRANSPORTER PERMEASE YTRF"/>
    <property type="match status" value="1"/>
</dbReference>
<comment type="caution">
    <text evidence="10">The sequence shown here is derived from an EMBL/GenBank/DDBJ whole genome shotgun (WGS) entry which is preliminary data.</text>
</comment>
<dbReference type="PROSITE" id="PS51257">
    <property type="entry name" value="PROKAR_LIPOPROTEIN"/>
    <property type="match status" value="1"/>
</dbReference>
<reference evidence="10 11" key="1">
    <citation type="journal article" date="2013" name="ISME J.">
        <title>A metabolic model for members of the genus Tetrasphaera involved in enhanced biological phosphorus removal.</title>
        <authorList>
            <person name="Kristiansen R."/>
            <person name="Nguyen H.T.T."/>
            <person name="Saunders A.M."/>
            <person name="Nielsen J.L."/>
            <person name="Wimmer R."/>
            <person name="Le V.Q."/>
            <person name="McIlroy S.J."/>
            <person name="Petrovski S."/>
            <person name="Seviour R.J."/>
            <person name="Calteau A."/>
            <person name="Nielsen K.L."/>
            <person name="Nielsen P.H."/>
        </authorList>
    </citation>
    <scope>NUCLEOTIDE SEQUENCE [LARGE SCALE GENOMIC DNA]</scope>
    <source>
        <strain evidence="10 11">T1-X7</strain>
    </source>
</reference>
<evidence type="ECO:0000256" key="4">
    <source>
        <dbReference type="ARBA" id="ARBA00022989"/>
    </source>
</evidence>
<feature type="transmembrane region" description="Helical" evidence="8">
    <location>
        <begin position="460"/>
        <end position="484"/>
    </location>
</feature>
<feature type="transmembrane region" description="Helical" evidence="8">
    <location>
        <begin position="511"/>
        <end position="532"/>
    </location>
</feature>
<organism evidence="10 11">
    <name type="scientific">Nostocoides japonicum T1-X7</name>
    <dbReference type="NCBI Taxonomy" id="1194083"/>
    <lineage>
        <taxon>Bacteria</taxon>
        <taxon>Bacillati</taxon>
        <taxon>Actinomycetota</taxon>
        <taxon>Actinomycetes</taxon>
        <taxon>Micrococcales</taxon>
        <taxon>Intrasporangiaceae</taxon>
        <taxon>Nostocoides</taxon>
    </lineage>
</organism>
<evidence type="ECO:0000256" key="7">
    <source>
        <dbReference type="SAM" id="MobiDB-lite"/>
    </source>
</evidence>
<keyword evidence="3 8" id="KW-0812">Transmembrane</keyword>
<evidence type="ECO:0000313" key="10">
    <source>
        <dbReference type="EMBL" id="CCH77869.1"/>
    </source>
</evidence>
<dbReference type="PANTHER" id="PTHR30572">
    <property type="entry name" value="MEMBRANE COMPONENT OF TRANSPORTER-RELATED"/>
    <property type="match status" value="1"/>
</dbReference>
<dbReference type="InterPro" id="IPR003838">
    <property type="entry name" value="ABC3_permease_C"/>
</dbReference>